<dbReference type="PANTHER" id="PTHR44215:SF1">
    <property type="entry name" value="WD REPEAT-CONTAINING PROTEIN 75"/>
    <property type="match status" value="1"/>
</dbReference>
<dbReference type="InterPro" id="IPR053826">
    <property type="entry name" value="WDR75"/>
</dbReference>
<evidence type="ECO:0000256" key="8">
    <source>
        <dbReference type="PROSITE-ProRule" id="PRU00221"/>
    </source>
</evidence>
<proteinExistence type="predicted"/>
<dbReference type="PROSITE" id="PS00678">
    <property type="entry name" value="WD_REPEATS_1"/>
    <property type="match status" value="1"/>
</dbReference>
<dbReference type="InterPro" id="IPR015943">
    <property type="entry name" value="WD40/YVTN_repeat-like_dom_sf"/>
</dbReference>
<evidence type="ECO:0000256" key="5">
    <source>
        <dbReference type="ARBA" id="ARBA00022737"/>
    </source>
</evidence>
<evidence type="ECO:0000313" key="11">
    <source>
        <dbReference type="Proteomes" id="UP001061958"/>
    </source>
</evidence>
<evidence type="ECO:0000256" key="7">
    <source>
        <dbReference type="ARBA" id="ARBA00023242"/>
    </source>
</evidence>
<dbReference type="Pfam" id="PF23769">
    <property type="entry name" value="Beta-prop_WDR75_2nd"/>
    <property type="match status" value="1"/>
</dbReference>
<dbReference type="GO" id="GO:0006364">
    <property type="term" value="P:rRNA processing"/>
    <property type="evidence" value="ECO:0007669"/>
    <property type="project" value="UniProtKB-KW"/>
</dbReference>
<dbReference type="InterPro" id="IPR001680">
    <property type="entry name" value="WD40_rpt"/>
</dbReference>
<dbReference type="GO" id="GO:2000234">
    <property type="term" value="P:positive regulation of rRNA processing"/>
    <property type="evidence" value="ECO:0007669"/>
    <property type="project" value="TreeGrafter"/>
</dbReference>
<dbReference type="OrthoDB" id="4096at2759"/>
<dbReference type="GO" id="GO:0045943">
    <property type="term" value="P:positive regulation of transcription by RNA polymerase I"/>
    <property type="evidence" value="ECO:0007669"/>
    <property type="project" value="InterPro"/>
</dbReference>
<dbReference type="GO" id="GO:0032040">
    <property type="term" value="C:small-subunit processome"/>
    <property type="evidence" value="ECO:0007669"/>
    <property type="project" value="InterPro"/>
</dbReference>
<dbReference type="InterPro" id="IPR019775">
    <property type="entry name" value="WD40_repeat_CS"/>
</dbReference>
<feature type="repeat" description="WD" evidence="8">
    <location>
        <begin position="77"/>
        <end position="119"/>
    </location>
</feature>
<evidence type="ECO:0000313" key="10">
    <source>
        <dbReference type="EMBL" id="GJQ09363.1"/>
    </source>
</evidence>
<evidence type="ECO:0000256" key="1">
    <source>
        <dbReference type="ARBA" id="ARBA00004604"/>
    </source>
</evidence>
<accession>A0A9C7PRG8</accession>
<dbReference type="PROSITE" id="PS50082">
    <property type="entry name" value="WD_REPEATS_2"/>
    <property type="match status" value="2"/>
</dbReference>
<name>A0A9C7PRG8_9RHOD</name>
<sequence length="884" mass="100963">MVTLQKVELQSENSTKRLGREYIRKIAGGLLYRTNFCFCLDGTGVCLVSGDTFAVYRTCPSQQGTIQNGQAPKYFVSKSHDKRITKVISHPVDSAVVMSASEDGTLRIWDVEEGILQKTMDIGLPIENVLYDAKFTDTVYCLCRKLGVAENPLPDAQELKTQRVFARGRKLCKVISVQISTGKVSTIFQVKRPRCFCLASSERVLLVGTDYGLTCYFLDKKDNRLIHMRHSKPINTMAYHEETDTLAVGEETGMIRIFRCFMATFSRQSDMHPIHFLNAQTHSKFHWHSQTVLSLAFSVNGVRLFSGGTEGVLVSWKVSTGEHTFLPRLGGSIRYLMVDAYTNTIGISSQDNCFKLLDGSNSDLVCEVRGAWSWTAYRLQRKDRQALESKDGWMDFVKCIWTASSTPKLLLPGRPGRLQIFDIMQDRHFMEVDLFYFNYQPTCAEDAKWIPFISHLCVLKDLSSIITLERRFVGEDKSFPSEFGAQMIQFYELESSHYVLKSRMYIQSKDSFIVDIFCHPREAIVCTLHQNGSFRIWARKSDTQERQQTKWYCIHTSKGCQTATAIRGTFSSDGSLLLIGYNNLISFWKLDENITHISLLSEKSFDVGYIVSLHCLGGNCGILIVATCSSFLVVDLIQMEMLWSQHVLEPVIACDDFSCRFAVVYKSIECNGMPHLQDTNSSTRKRHHKICIYEPFSVDPLQVLDAKGISIKAVFFSLNHFNTFNIPNLILVDSELQIYGCYCTQQTKESTYDEKKAYHREEDSAYFSILGEKLYHRESIHPSDNIPLDNSNSNKPLEFQDVPSHVLPTPHELLDNLFQFPTRNIHSTEESSNDDLATDVTLDSKPILSLFTNAFRIDERNHRHYGQRLWKKLFRLNHAKTHTS</sequence>
<dbReference type="PANTHER" id="PTHR44215">
    <property type="entry name" value="WD REPEAT-CONTAINING PROTEIN 75"/>
    <property type="match status" value="1"/>
</dbReference>
<dbReference type="GO" id="GO:0003723">
    <property type="term" value="F:RNA binding"/>
    <property type="evidence" value="ECO:0007669"/>
    <property type="project" value="InterPro"/>
</dbReference>
<reference evidence="10" key="2">
    <citation type="submission" date="2022-01" db="EMBL/GenBank/DDBJ databases">
        <authorList>
            <person name="Hirooka S."/>
            <person name="Miyagishima S.Y."/>
        </authorList>
    </citation>
    <scope>NUCLEOTIDE SEQUENCE</scope>
    <source>
        <strain evidence="10">NBRC 102759</strain>
    </source>
</reference>
<comment type="subcellular location">
    <subcellularLocation>
        <location evidence="1">Nucleus</location>
        <location evidence="1">Nucleolus</location>
    </subcellularLocation>
</comment>
<protein>
    <recommendedName>
        <fullName evidence="9">WD repeat-containing protein 75 second beta-propeller domain-containing protein</fullName>
    </recommendedName>
</protein>
<reference evidence="10" key="1">
    <citation type="journal article" date="2022" name="Proc. Natl. Acad. Sci. U.S.A.">
        <title>Life cycle and functional genomics of the unicellular red alga Galdieria for elucidating algal and plant evolution and industrial use.</title>
        <authorList>
            <person name="Hirooka S."/>
            <person name="Itabashi T."/>
            <person name="Ichinose T.M."/>
            <person name="Onuma R."/>
            <person name="Fujiwara T."/>
            <person name="Yamashita S."/>
            <person name="Jong L.W."/>
            <person name="Tomita R."/>
            <person name="Iwane A.H."/>
            <person name="Miyagishima S.Y."/>
        </authorList>
    </citation>
    <scope>NUCLEOTIDE SEQUENCE</scope>
    <source>
        <strain evidence="10">NBRC 102759</strain>
    </source>
</reference>
<keyword evidence="3" id="KW-0698">rRNA processing</keyword>
<dbReference type="InterPro" id="IPR057644">
    <property type="entry name" value="Beta-prop_WDR75_2nd"/>
</dbReference>
<comment type="caution">
    <text evidence="10">The sequence shown here is derived from an EMBL/GenBank/DDBJ whole genome shotgun (WGS) entry which is preliminary data.</text>
</comment>
<gene>
    <name evidence="10" type="ORF">GpartN1_g1154.t1</name>
</gene>
<feature type="repeat" description="WD" evidence="8">
    <location>
        <begin position="285"/>
        <end position="326"/>
    </location>
</feature>
<evidence type="ECO:0000256" key="6">
    <source>
        <dbReference type="ARBA" id="ARBA00023163"/>
    </source>
</evidence>
<feature type="domain" description="WD repeat-containing protein 75 second beta-propeller" evidence="9">
    <location>
        <begin position="406"/>
        <end position="673"/>
    </location>
</feature>
<dbReference type="AlphaFoldDB" id="A0A9C7PRG8"/>
<organism evidence="10 11">
    <name type="scientific">Galdieria partita</name>
    <dbReference type="NCBI Taxonomy" id="83374"/>
    <lineage>
        <taxon>Eukaryota</taxon>
        <taxon>Rhodophyta</taxon>
        <taxon>Bangiophyceae</taxon>
        <taxon>Galdieriales</taxon>
        <taxon>Galdieriaceae</taxon>
        <taxon>Galdieria</taxon>
    </lineage>
</organism>
<evidence type="ECO:0000259" key="9">
    <source>
        <dbReference type="Pfam" id="PF23769"/>
    </source>
</evidence>
<keyword evidence="7" id="KW-0539">Nucleus</keyword>
<dbReference type="InterPro" id="IPR036322">
    <property type="entry name" value="WD40_repeat_dom_sf"/>
</dbReference>
<keyword evidence="2" id="KW-0690">Ribosome biogenesis</keyword>
<keyword evidence="6" id="KW-0804">Transcription</keyword>
<dbReference type="SUPFAM" id="SSF50978">
    <property type="entry name" value="WD40 repeat-like"/>
    <property type="match status" value="2"/>
</dbReference>
<dbReference type="PROSITE" id="PS50294">
    <property type="entry name" value="WD_REPEATS_REGION"/>
    <property type="match status" value="1"/>
</dbReference>
<evidence type="ECO:0000256" key="3">
    <source>
        <dbReference type="ARBA" id="ARBA00022552"/>
    </source>
</evidence>
<dbReference type="SMART" id="SM00320">
    <property type="entry name" value="WD40"/>
    <property type="match status" value="5"/>
</dbReference>
<dbReference type="Pfam" id="PF23869">
    <property type="entry name" value="Beta-prop_WDR75_1st"/>
    <property type="match status" value="1"/>
</dbReference>
<keyword evidence="4 8" id="KW-0853">WD repeat</keyword>
<keyword evidence="11" id="KW-1185">Reference proteome</keyword>
<dbReference type="Gene3D" id="2.130.10.10">
    <property type="entry name" value="YVTN repeat-like/Quinoprotein amine dehydrogenase"/>
    <property type="match status" value="3"/>
</dbReference>
<dbReference type="EMBL" id="BQMJ01000008">
    <property type="protein sequence ID" value="GJQ09363.1"/>
    <property type="molecule type" value="Genomic_DNA"/>
</dbReference>
<evidence type="ECO:0000256" key="4">
    <source>
        <dbReference type="ARBA" id="ARBA00022574"/>
    </source>
</evidence>
<evidence type="ECO:0000256" key="2">
    <source>
        <dbReference type="ARBA" id="ARBA00022517"/>
    </source>
</evidence>
<dbReference type="Proteomes" id="UP001061958">
    <property type="component" value="Unassembled WGS sequence"/>
</dbReference>
<keyword evidence="5" id="KW-0677">Repeat</keyword>